<keyword evidence="2" id="KW-1185">Reference proteome</keyword>
<gene>
    <name evidence="1" type="ORF">K4L44_07275</name>
</gene>
<organism evidence="1 2">
    <name type="scientific">Halosquirtibacter laminarini</name>
    <dbReference type="NCBI Taxonomy" id="3374600"/>
    <lineage>
        <taxon>Bacteria</taxon>
        <taxon>Pseudomonadati</taxon>
        <taxon>Bacteroidota</taxon>
        <taxon>Bacteroidia</taxon>
        <taxon>Marinilabiliales</taxon>
        <taxon>Prolixibacteraceae</taxon>
        <taxon>Halosquirtibacter</taxon>
    </lineage>
</organism>
<name>A0AC61NIR9_9BACT</name>
<dbReference type="Proteomes" id="UP000826212">
    <property type="component" value="Chromosome"/>
</dbReference>
<evidence type="ECO:0000313" key="2">
    <source>
        <dbReference type="Proteomes" id="UP000826212"/>
    </source>
</evidence>
<sequence>MGTQLQFSLVTHFCQGKRVDTVLSFIEKGEFCSSKMMQQSTCDKTQNRSLHPSECCKNQISKPQTDNHNTTISHIEISNIGAVLTVLLWSVWNLSQEDTRTAFQVLSPPPLLNQSRQILFQSFLH</sequence>
<dbReference type="EMBL" id="CP081303">
    <property type="protein sequence ID" value="QZE15625.1"/>
    <property type="molecule type" value="Genomic_DNA"/>
</dbReference>
<accession>A0AC61NIR9</accession>
<proteinExistence type="predicted"/>
<evidence type="ECO:0000313" key="1">
    <source>
        <dbReference type="EMBL" id="QZE15625.1"/>
    </source>
</evidence>
<reference evidence="1" key="1">
    <citation type="submission" date="2021-08" db="EMBL/GenBank/DDBJ databases">
        <title>Novel anaerobic bacterium isolated from sea squirt in East Sea, Republic of Korea.</title>
        <authorList>
            <person name="Nguyen T.H."/>
            <person name="Li Z."/>
            <person name="Lee Y.-J."/>
            <person name="Ko J."/>
            <person name="Kim S.-G."/>
        </authorList>
    </citation>
    <scope>NUCLEOTIDE SEQUENCE</scope>
    <source>
        <strain evidence="1">KCTC 25031</strain>
    </source>
</reference>
<protein>
    <submittedName>
        <fullName evidence="1">Uncharacterized protein</fullName>
    </submittedName>
</protein>